<feature type="chain" id="PRO_5005237010" description="Transmembrane protein" evidence="1">
    <location>
        <begin position="21"/>
        <end position="117"/>
    </location>
</feature>
<reference evidence="2" key="2">
    <citation type="submission" date="2014-07" db="EMBL/GenBank/DDBJ databases">
        <title>Genetics and epidemiology of antimicrobial resistance in B. fragilis group.</title>
        <authorList>
            <person name="Sydenham T.V."/>
            <person name="Hasman H."/>
            <person name="Kemp M."/>
            <person name="Justesen U.S."/>
        </authorList>
    </citation>
    <scope>NUCLEOTIDE SEQUENCE [LARGE SCALE GENOMIC DNA]</scope>
    <source>
        <strain evidence="2">DCMOUH0018B</strain>
    </source>
</reference>
<dbReference type="PATRIC" id="fig|817.53.peg.4371"/>
<evidence type="ECO:0008006" key="3">
    <source>
        <dbReference type="Google" id="ProtNLM"/>
    </source>
</evidence>
<proteinExistence type="predicted"/>
<evidence type="ECO:0000256" key="1">
    <source>
        <dbReference type="SAM" id="SignalP"/>
    </source>
</evidence>
<organism evidence="2">
    <name type="scientific">Bacteroides fragilis</name>
    <dbReference type="NCBI Taxonomy" id="817"/>
    <lineage>
        <taxon>Bacteria</taxon>
        <taxon>Pseudomonadati</taxon>
        <taxon>Bacteroidota</taxon>
        <taxon>Bacteroidia</taxon>
        <taxon>Bacteroidales</taxon>
        <taxon>Bacteroidaceae</taxon>
        <taxon>Bacteroides</taxon>
    </lineage>
</organism>
<sequence>MLNFNNCFSFPLFGFLVAGAASGFMVLSGAGEKALSDVFSCQLRFAEGRICKKCTSKRRNQARQPIFAPIKTGAVTDGKARRERIRRPESGRKGRLEAKKENLYIYIWIIVVIFAYK</sequence>
<feature type="signal peptide" evidence="1">
    <location>
        <begin position="1"/>
        <end position="20"/>
    </location>
</feature>
<accession>A0A0I9UJJ9</accession>
<comment type="caution">
    <text evidence="2">The sequence shown here is derived from an EMBL/GenBank/DDBJ whole genome shotgun (WGS) entry which is preliminary data.</text>
</comment>
<reference evidence="2" key="1">
    <citation type="book" date="2014" name="THE 24TH EUROPEAN CONGRESS OF CLINICAL MICROBIOLOGY AND INFECTIOUS DISEASES" publisher="ECCMID 2014" city="Barcelona, Spain">
        <title>Identification of resistance genes in three multidrug-resistant Bacteroides fragilis isolates by whole genome sequencing.</title>
        <editorList>
            <person name="Unknown"/>
            <person name="A."/>
        </editorList>
        <authorList>
            <person name="Sydenham T.V."/>
            <person name="Hasman H."/>
            <person name="Wang M."/>
            <person name="Soki J."/>
            <person name="Nagy E."/>
            <person name="Justesen U.S."/>
        </authorList>
    </citation>
    <scope>NUCLEOTIDE SEQUENCE</scope>
    <source>
        <strain evidence="2">DCMOUH0018B</strain>
    </source>
</reference>
<keyword evidence="1" id="KW-0732">Signal</keyword>
<dbReference type="AlphaFoldDB" id="A0A0I9UJJ9"/>
<protein>
    <recommendedName>
        <fullName evidence="3">Transmembrane protein</fullName>
    </recommendedName>
</protein>
<dbReference type="EMBL" id="JMZZ02000225">
    <property type="protein sequence ID" value="KFX72864.1"/>
    <property type="molecule type" value="Genomic_DNA"/>
</dbReference>
<evidence type="ECO:0000313" key="2">
    <source>
        <dbReference type="EMBL" id="KFX72864.1"/>
    </source>
</evidence>
<name>A0A0I9UJJ9_BACFG</name>
<gene>
    <name evidence="2" type="ORF">EE52_0221185</name>
</gene>